<protein>
    <recommendedName>
        <fullName evidence="1">GP-PDE domain-containing protein</fullName>
    </recommendedName>
</protein>
<sequence length="732" mass="81840">MKIINKLPCIILITLLIFTVHIKVVLPVEIAHDIMVIARHGTLENTPENTIVAFEKAADIGVRGLKVDVRQTRDGKLVLMSDATIDRTTDGKGYVNLLTYEEIKLYDAGSWKSEKFAGERVPLLSDVLQLAKERKLKLIINAKEHGIEQKTLSLIKEFDMINHVYFSGRLETLRNRDIDIKGAQLVFLSPDEATNDMIDLIHERHDHVGTRLFGTDDRDKMKEKMFTGVDFILTDYPSVAIDLLHFRTINKPEKREPRKKLESNIEGNTAQIEMLIDAITHGDPDQSRIAALIFSTLPANLAVPPLVKHLEYKKPLTRFLPSMRIKIPFINKEIQNEGDLLHAAIVQKNIVWTLGLIKNKSAVGPLIKRLETADSDLKREIILALKMIGNKEAVPVLKEILLNDENTYVRFDAARALGGIENTDSVFTLLRAMKTDESLLVKGSCAEALGKLGDNRAANALKTLLNTDAGEDASWARDCAALALSKIGLGGIEALVSSLGASGASTRRRASWVLIDIGDPAVPYLLSALREISSLARKRAAMVLGWIGNKEAVLPIMWALADEDPEVKKMAIWALGKIGEDKAATVLEHVIDDHNQKKKIINNEIVILNGQQQVLDGQIAALEDEITLQGFPVLKDQIAALENEIMEQEISKEETRSRTDEDRKSHYNKALFKGIKEQWDFRPLVLAATILEVAITEKKNIEPSIKELEKKLQENEDIKGYARKAIQRLNYN</sequence>
<dbReference type="Pfam" id="PF13646">
    <property type="entry name" value="HEAT_2"/>
    <property type="match status" value="2"/>
</dbReference>
<dbReference type="eggNOG" id="COG0584">
    <property type="taxonomic scope" value="Bacteria"/>
</dbReference>
<gene>
    <name evidence="2" type="ORF">SCABRO_02519</name>
</gene>
<dbReference type="Gene3D" id="3.20.20.190">
    <property type="entry name" value="Phosphatidylinositol (PI) phosphodiesterase"/>
    <property type="match status" value="1"/>
</dbReference>
<dbReference type="InterPro" id="IPR011989">
    <property type="entry name" value="ARM-like"/>
</dbReference>
<dbReference type="PROSITE" id="PS51704">
    <property type="entry name" value="GP_PDE"/>
    <property type="match status" value="1"/>
</dbReference>
<evidence type="ECO:0000259" key="1">
    <source>
        <dbReference type="PROSITE" id="PS51704"/>
    </source>
</evidence>
<feature type="domain" description="GP-PDE" evidence="1">
    <location>
        <begin position="34"/>
        <end position="283"/>
    </location>
</feature>
<dbReference type="AlphaFoldDB" id="A0A0B0EKU2"/>
<dbReference type="InterPro" id="IPR030395">
    <property type="entry name" value="GP_PDE_dom"/>
</dbReference>
<dbReference type="SMART" id="SM00567">
    <property type="entry name" value="EZ_HEAT"/>
    <property type="match status" value="7"/>
</dbReference>
<dbReference type="PANTHER" id="PTHR46211:SF14">
    <property type="entry name" value="GLYCEROPHOSPHODIESTER PHOSPHODIESTERASE"/>
    <property type="match status" value="1"/>
</dbReference>
<evidence type="ECO:0000313" key="2">
    <source>
        <dbReference type="EMBL" id="KHE91738.1"/>
    </source>
</evidence>
<dbReference type="eggNOG" id="COG1413">
    <property type="taxonomic scope" value="Bacteria"/>
</dbReference>
<name>A0A0B0EKU2_9BACT</name>
<accession>A0A0B0EKU2</accession>
<reference evidence="2 3" key="1">
    <citation type="submission" date="2014-10" db="EMBL/GenBank/DDBJ databases">
        <title>Draft genome of anammox bacterium scalindua brodae, obtained using differential coverage binning of sequence data from two enrichment reactors.</title>
        <authorList>
            <person name="Speth D.R."/>
            <person name="Russ L."/>
            <person name="Kartal B."/>
            <person name="Op den Camp H.J."/>
            <person name="Dutilh B.E."/>
            <person name="Jetten M.S."/>
        </authorList>
    </citation>
    <scope>NUCLEOTIDE SEQUENCE [LARGE SCALE GENOMIC DNA]</scope>
    <source>
        <strain evidence="2">RU1</strain>
    </source>
</reference>
<dbReference type="Proteomes" id="UP000030652">
    <property type="component" value="Unassembled WGS sequence"/>
</dbReference>
<dbReference type="Gene3D" id="1.25.10.10">
    <property type="entry name" value="Leucine-rich Repeat Variant"/>
    <property type="match status" value="3"/>
</dbReference>
<dbReference type="InterPro" id="IPR004155">
    <property type="entry name" value="PBS_lyase_HEAT"/>
</dbReference>
<comment type="caution">
    <text evidence="2">The sequence shown here is derived from an EMBL/GenBank/DDBJ whole genome shotgun (WGS) entry which is preliminary data.</text>
</comment>
<dbReference type="GO" id="GO:0008081">
    <property type="term" value="F:phosphoric diester hydrolase activity"/>
    <property type="evidence" value="ECO:0007669"/>
    <property type="project" value="InterPro"/>
</dbReference>
<dbReference type="PANTHER" id="PTHR46211">
    <property type="entry name" value="GLYCEROPHOSPHORYL DIESTER PHOSPHODIESTERASE"/>
    <property type="match status" value="1"/>
</dbReference>
<organism evidence="2 3">
    <name type="scientific">Candidatus Scalindua brodae</name>
    <dbReference type="NCBI Taxonomy" id="237368"/>
    <lineage>
        <taxon>Bacteria</taxon>
        <taxon>Pseudomonadati</taxon>
        <taxon>Planctomycetota</taxon>
        <taxon>Candidatus Brocadiia</taxon>
        <taxon>Candidatus Brocadiales</taxon>
        <taxon>Candidatus Scalinduaceae</taxon>
        <taxon>Candidatus Scalindua</taxon>
    </lineage>
</organism>
<dbReference type="InterPro" id="IPR017946">
    <property type="entry name" value="PLC-like_Pdiesterase_TIM-brl"/>
</dbReference>
<dbReference type="InterPro" id="IPR016024">
    <property type="entry name" value="ARM-type_fold"/>
</dbReference>
<dbReference type="Pfam" id="PF03009">
    <property type="entry name" value="GDPD"/>
    <property type="match status" value="1"/>
</dbReference>
<dbReference type="SUPFAM" id="SSF51695">
    <property type="entry name" value="PLC-like phosphodiesterases"/>
    <property type="match status" value="1"/>
</dbReference>
<dbReference type="EMBL" id="JRYO01000181">
    <property type="protein sequence ID" value="KHE91738.1"/>
    <property type="molecule type" value="Genomic_DNA"/>
</dbReference>
<proteinExistence type="predicted"/>
<dbReference type="SUPFAM" id="SSF48371">
    <property type="entry name" value="ARM repeat"/>
    <property type="match status" value="1"/>
</dbReference>
<evidence type="ECO:0000313" key="3">
    <source>
        <dbReference type="Proteomes" id="UP000030652"/>
    </source>
</evidence>
<dbReference type="GO" id="GO:0006629">
    <property type="term" value="P:lipid metabolic process"/>
    <property type="evidence" value="ECO:0007669"/>
    <property type="project" value="InterPro"/>
</dbReference>